<comment type="similarity">
    <text evidence="6">Belongs to the mannitol dehydrogenase family. UxuB subfamily.</text>
</comment>
<evidence type="ECO:0000256" key="2">
    <source>
        <dbReference type="ARBA" id="ARBA00016219"/>
    </source>
</evidence>
<dbReference type="PRINTS" id="PR00084">
    <property type="entry name" value="MTLDHDRGNASE"/>
</dbReference>
<evidence type="ECO:0000256" key="1">
    <source>
        <dbReference type="ARBA" id="ARBA00012939"/>
    </source>
</evidence>
<comment type="caution">
    <text evidence="9">The sequence shown here is derived from an EMBL/GenBank/DDBJ whole genome shotgun (WGS) entry which is preliminary data.</text>
</comment>
<feature type="domain" description="Mannitol dehydrogenase N-terminal" evidence="7">
    <location>
        <begin position="28"/>
        <end position="278"/>
    </location>
</feature>
<dbReference type="GO" id="GO:0008926">
    <property type="term" value="F:mannitol-1-phosphate 5-dehydrogenase activity"/>
    <property type="evidence" value="ECO:0007669"/>
    <property type="project" value="UniProtKB-EC"/>
</dbReference>
<protein>
    <recommendedName>
        <fullName evidence="2">Mannitol-1-phosphate 5-dehydrogenase</fullName>
        <ecNumber evidence="1">1.1.1.17</ecNumber>
    </recommendedName>
</protein>
<name>A0A4Y8TTF6_9MICC</name>
<dbReference type="GO" id="GO:0019594">
    <property type="term" value="P:mannitol metabolic process"/>
    <property type="evidence" value="ECO:0007669"/>
    <property type="project" value="InterPro"/>
</dbReference>
<dbReference type="AlphaFoldDB" id="A0A4Y8TTF6"/>
<dbReference type="Gene3D" id="1.10.1040.10">
    <property type="entry name" value="N-(1-d-carboxylethyl)-l-norvaline Dehydrogenase, domain 2"/>
    <property type="match status" value="1"/>
</dbReference>
<dbReference type="InterPro" id="IPR000669">
    <property type="entry name" value="Mannitol_DH"/>
</dbReference>
<dbReference type="PANTHER" id="PTHR43362:SF1">
    <property type="entry name" value="MANNITOL DEHYDROGENASE 2-RELATED"/>
    <property type="match status" value="1"/>
</dbReference>
<evidence type="ECO:0000256" key="4">
    <source>
        <dbReference type="ARBA" id="ARBA00023027"/>
    </source>
</evidence>
<dbReference type="Pfam" id="PF08125">
    <property type="entry name" value="Mannitol_dh_C"/>
    <property type="match status" value="1"/>
</dbReference>
<dbReference type="Gene3D" id="3.40.50.720">
    <property type="entry name" value="NAD(P)-binding Rossmann-like Domain"/>
    <property type="match status" value="1"/>
</dbReference>
<evidence type="ECO:0000313" key="9">
    <source>
        <dbReference type="EMBL" id="TFH54663.1"/>
    </source>
</evidence>
<evidence type="ECO:0000259" key="8">
    <source>
        <dbReference type="Pfam" id="PF08125"/>
    </source>
</evidence>
<evidence type="ECO:0000259" key="7">
    <source>
        <dbReference type="Pfam" id="PF01232"/>
    </source>
</evidence>
<dbReference type="Proteomes" id="UP000297638">
    <property type="component" value="Unassembled WGS sequence"/>
</dbReference>
<evidence type="ECO:0000256" key="5">
    <source>
        <dbReference type="ARBA" id="ARBA00048615"/>
    </source>
</evidence>
<gene>
    <name evidence="9" type="ORF">EXY26_16635</name>
</gene>
<dbReference type="RefSeq" id="WP_134781251.1">
    <property type="nucleotide sequence ID" value="NZ_SPDS01000003.1"/>
</dbReference>
<sequence length="495" mass="54632">MKLNNRTLTQLDPQVGTPQYDRNKATAGIVHFGVGGFHRAHQAMYLNRLMNQGKALDWGIIGMGVMESDQRMRDVLSASDGLYTLVVKNPDGSREVEVIGSILGFLYAPDDLDAAIEQLADPAIRIVSLTVTEGGYNVHPVTGEFDLGNQAIAADLANPRAPRTTFGLISAGLRLRRERGIAPFTVMSCDNIQGNGEVAHQMFGAFATALDPEFGDWVQENVSFPNSMVDRITPVTTDADRADVAERYGIEDGWPVVCEDFEQWVLEDKFVAGRPPYEEAGVQLVDDVVPYELMKLRLLNATHQGLCYFGHLAGYRAVHDVARNALFADFLLSYMKNEAEPTLRELPGVDLDAYQHKLIERYSNEYVADTVARLCADSSDRIPKWLMPVVRENLAADRDVTLSAAIVASWARYAEGTDESGEAIAIVDRLAEEVHAAASNHSDDPLAFLRQRDLFGDVVDDERFTAPYMKTLESLHEHGSLATLAELMGQKATAR</sequence>
<evidence type="ECO:0000256" key="3">
    <source>
        <dbReference type="ARBA" id="ARBA00023002"/>
    </source>
</evidence>
<evidence type="ECO:0000256" key="6">
    <source>
        <dbReference type="ARBA" id="ARBA00061451"/>
    </source>
</evidence>
<dbReference type="SUPFAM" id="SSF51735">
    <property type="entry name" value="NAD(P)-binding Rossmann-fold domains"/>
    <property type="match status" value="1"/>
</dbReference>
<accession>A0A4Y8TTF6</accession>
<dbReference type="PROSITE" id="PS00974">
    <property type="entry name" value="MANNITOL_DHGENASE"/>
    <property type="match status" value="1"/>
</dbReference>
<dbReference type="InterPro" id="IPR013131">
    <property type="entry name" value="Mannitol_DH_N"/>
</dbReference>
<dbReference type="InterPro" id="IPR013118">
    <property type="entry name" value="Mannitol_DH_C"/>
</dbReference>
<dbReference type="SUPFAM" id="SSF48179">
    <property type="entry name" value="6-phosphogluconate dehydrogenase C-terminal domain-like"/>
    <property type="match status" value="1"/>
</dbReference>
<comment type="catalytic activity">
    <reaction evidence="5">
        <text>D-mannitol 1-phosphate + NAD(+) = beta-D-fructose 6-phosphate + NADH + H(+)</text>
        <dbReference type="Rhea" id="RHEA:19661"/>
        <dbReference type="ChEBI" id="CHEBI:15378"/>
        <dbReference type="ChEBI" id="CHEBI:57540"/>
        <dbReference type="ChEBI" id="CHEBI:57634"/>
        <dbReference type="ChEBI" id="CHEBI:57945"/>
        <dbReference type="ChEBI" id="CHEBI:61381"/>
        <dbReference type="EC" id="1.1.1.17"/>
    </reaction>
</comment>
<dbReference type="FunFam" id="3.40.50.720:FF:000129">
    <property type="entry name" value="D-mannonate oxidoreductase"/>
    <property type="match status" value="1"/>
</dbReference>
<organism evidence="9 10">
    <name type="scientific">Glutamicibacter arilaitensis</name>
    <dbReference type="NCBI Taxonomy" id="256701"/>
    <lineage>
        <taxon>Bacteria</taxon>
        <taxon>Bacillati</taxon>
        <taxon>Actinomycetota</taxon>
        <taxon>Actinomycetes</taxon>
        <taxon>Micrococcales</taxon>
        <taxon>Micrococcaceae</taxon>
        <taxon>Glutamicibacter</taxon>
    </lineage>
</organism>
<keyword evidence="4" id="KW-0520">NAD</keyword>
<reference evidence="9 10" key="1">
    <citation type="submission" date="2019-03" db="EMBL/GenBank/DDBJ databases">
        <title>Glutamicibacter sp. LJH19 genome.</title>
        <authorList>
            <person name="Sinai Borker S."/>
            <person name="Kumar R."/>
        </authorList>
    </citation>
    <scope>NUCLEOTIDE SEQUENCE [LARGE SCALE GENOMIC DNA]</scope>
    <source>
        <strain evidence="9 10">LJH19</strain>
    </source>
</reference>
<dbReference type="EC" id="1.1.1.17" evidence="1"/>
<keyword evidence="3" id="KW-0560">Oxidoreductase</keyword>
<feature type="domain" description="Mannitol dehydrogenase C-terminal" evidence="8">
    <location>
        <begin position="287"/>
        <end position="475"/>
    </location>
</feature>
<dbReference type="InterPro" id="IPR036291">
    <property type="entry name" value="NAD(P)-bd_dom_sf"/>
</dbReference>
<evidence type="ECO:0000313" key="10">
    <source>
        <dbReference type="Proteomes" id="UP000297638"/>
    </source>
</evidence>
<dbReference type="InterPro" id="IPR023027">
    <property type="entry name" value="Mannitol_DH_CS"/>
</dbReference>
<dbReference type="InterPro" id="IPR050988">
    <property type="entry name" value="Mannitol_DH/Oxidoreductase"/>
</dbReference>
<dbReference type="InterPro" id="IPR008927">
    <property type="entry name" value="6-PGluconate_DH-like_C_sf"/>
</dbReference>
<dbReference type="InterPro" id="IPR013328">
    <property type="entry name" value="6PGD_dom2"/>
</dbReference>
<dbReference type="EMBL" id="SPDS01000003">
    <property type="protein sequence ID" value="TFH54663.1"/>
    <property type="molecule type" value="Genomic_DNA"/>
</dbReference>
<proteinExistence type="inferred from homology"/>
<dbReference type="PANTHER" id="PTHR43362">
    <property type="entry name" value="MANNITOL DEHYDROGENASE DSF1-RELATED"/>
    <property type="match status" value="1"/>
</dbReference>
<dbReference type="Pfam" id="PF01232">
    <property type="entry name" value="Mannitol_dh"/>
    <property type="match status" value="1"/>
</dbReference>